<proteinExistence type="predicted"/>
<name>A0A136Q441_9FIRM</name>
<accession>A0A136Q441</accession>
<dbReference type="EMBL" id="LSZW01000061">
    <property type="protein sequence ID" value="KXK65458.1"/>
    <property type="molecule type" value="Genomic_DNA"/>
</dbReference>
<dbReference type="AlphaFoldDB" id="A0A136Q441"/>
<organism evidence="1 2">
    <name type="scientific">Christensenella minuta</name>
    <dbReference type="NCBI Taxonomy" id="626937"/>
    <lineage>
        <taxon>Bacteria</taxon>
        <taxon>Bacillati</taxon>
        <taxon>Bacillota</taxon>
        <taxon>Clostridia</taxon>
        <taxon>Christensenellales</taxon>
        <taxon>Christensenellaceae</taxon>
        <taxon>Christensenella</taxon>
    </lineage>
</organism>
<comment type="caution">
    <text evidence="1">The sequence shown here is derived from an EMBL/GenBank/DDBJ whole genome shotgun (WGS) entry which is preliminary data.</text>
</comment>
<evidence type="ECO:0000313" key="2">
    <source>
        <dbReference type="Proteomes" id="UP000070366"/>
    </source>
</evidence>
<gene>
    <name evidence="1" type="ORF">HMPREF3293_01672</name>
</gene>
<keyword evidence="2" id="KW-1185">Reference proteome</keyword>
<dbReference type="Proteomes" id="UP000070366">
    <property type="component" value="Unassembled WGS sequence"/>
</dbReference>
<reference evidence="1 2" key="1">
    <citation type="submission" date="2016-02" db="EMBL/GenBank/DDBJ databases">
        <authorList>
            <person name="Wen L."/>
            <person name="He K."/>
            <person name="Yang H."/>
        </authorList>
    </citation>
    <scope>NUCLEOTIDE SEQUENCE [LARGE SCALE GENOMIC DNA]</scope>
    <source>
        <strain evidence="1 2">DSM 22607</strain>
    </source>
</reference>
<evidence type="ECO:0000313" key="1">
    <source>
        <dbReference type="EMBL" id="KXK65458.1"/>
    </source>
</evidence>
<sequence length="50" mass="5858">MQKMRNGLYLGKQVNSSLRKDPEAMLRVFFMPGGVQTQTERWICLKRGKE</sequence>
<protein>
    <submittedName>
        <fullName evidence="1">Uncharacterized protein</fullName>
    </submittedName>
</protein>
<dbReference type="STRING" id="626937.HMPREF3293_01672"/>